<dbReference type="SUPFAM" id="SSF53955">
    <property type="entry name" value="Lysozyme-like"/>
    <property type="match status" value="1"/>
</dbReference>
<evidence type="ECO:0000256" key="2">
    <source>
        <dbReference type="SAM" id="SignalP"/>
    </source>
</evidence>
<dbReference type="Gene3D" id="1.10.8.350">
    <property type="entry name" value="Bacterial muramidase"/>
    <property type="match status" value="1"/>
</dbReference>
<dbReference type="Pfam" id="PF01471">
    <property type="entry name" value="PG_binding_1"/>
    <property type="match status" value="1"/>
</dbReference>
<comment type="caution">
    <text evidence="5">The sequence shown here is derived from an EMBL/GenBank/DDBJ whole genome shotgun (WGS) entry which is preliminary data.</text>
</comment>
<dbReference type="Proteomes" id="UP000252884">
    <property type="component" value="Unassembled WGS sequence"/>
</dbReference>
<evidence type="ECO:0000259" key="3">
    <source>
        <dbReference type="Pfam" id="PF01471"/>
    </source>
</evidence>
<dbReference type="SUPFAM" id="SSF47090">
    <property type="entry name" value="PGBD-like"/>
    <property type="match status" value="1"/>
</dbReference>
<feature type="compositionally biased region" description="Low complexity" evidence="1">
    <location>
        <begin position="48"/>
        <end position="61"/>
    </location>
</feature>
<dbReference type="Gene3D" id="1.10.101.10">
    <property type="entry name" value="PGBD-like superfamily/PGBD"/>
    <property type="match status" value="1"/>
</dbReference>
<dbReference type="AlphaFoldDB" id="A0A368YCP2"/>
<dbReference type="PANTHER" id="PTHR30163">
    <property type="entry name" value="MEMBRANE-BOUND LYTIC MUREIN TRANSGLYCOSYLASE B"/>
    <property type="match status" value="1"/>
</dbReference>
<dbReference type="InterPro" id="IPR002477">
    <property type="entry name" value="Peptidoglycan-bd-like"/>
</dbReference>
<evidence type="ECO:0000259" key="4">
    <source>
        <dbReference type="Pfam" id="PF13406"/>
    </source>
</evidence>
<keyword evidence="2" id="KW-0732">Signal</keyword>
<dbReference type="NCBIfam" id="TIGR02283">
    <property type="entry name" value="MltB_2"/>
    <property type="match status" value="1"/>
</dbReference>
<dbReference type="InterPro" id="IPR036365">
    <property type="entry name" value="PGBD-like_sf"/>
</dbReference>
<dbReference type="GO" id="GO:0009253">
    <property type="term" value="P:peptidoglycan catabolic process"/>
    <property type="evidence" value="ECO:0007669"/>
    <property type="project" value="TreeGrafter"/>
</dbReference>
<dbReference type="InterPro" id="IPR011970">
    <property type="entry name" value="MltB_2"/>
</dbReference>
<evidence type="ECO:0000313" key="5">
    <source>
        <dbReference type="EMBL" id="RCW75954.1"/>
    </source>
</evidence>
<evidence type="ECO:0000313" key="6">
    <source>
        <dbReference type="Proteomes" id="UP000252884"/>
    </source>
</evidence>
<feature type="compositionally biased region" description="Pro residues" evidence="1">
    <location>
        <begin position="26"/>
        <end position="47"/>
    </location>
</feature>
<dbReference type="OrthoDB" id="9772911at2"/>
<dbReference type="InterPro" id="IPR023346">
    <property type="entry name" value="Lysozyme-like_dom_sf"/>
</dbReference>
<dbReference type="Pfam" id="PF13406">
    <property type="entry name" value="SLT_2"/>
    <property type="match status" value="1"/>
</dbReference>
<protein>
    <submittedName>
        <fullName evidence="5">Lytic murein transglycosylase</fullName>
    </submittedName>
</protein>
<feature type="domain" description="Peptidoglycan binding-like" evidence="3">
    <location>
        <begin position="377"/>
        <end position="432"/>
    </location>
</feature>
<dbReference type="GO" id="GO:0008933">
    <property type="term" value="F:peptidoglycan lytic transglycosylase activity"/>
    <property type="evidence" value="ECO:0007669"/>
    <property type="project" value="TreeGrafter"/>
</dbReference>
<dbReference type="Gene3D" id="1.10.530.10">
    <property type="match status" value="1"/>
</dbReference>
<dbReference type="InterPro" id="IPR043426">
    <property type="entry name" value="MltB-like"/>
</dbReference>
<dbReference type="FunFam" id="1.10.8.350:FF:000001">
    <property type="entry name" value="Lytic murein transglycosylase B"/>
    <property type="match status" value="1"/>
</dbReference>
<dbReference type="InterPro" id="IPR036366">
    <property type="entry name" value="PGBDSf"/>
</dbReference>
<feature type="signal peptide" evidence="2">
    <location>
        <begin position="1"/>
        <end position="23"/>
    </location>
</feature>
<feature type="region of interest" description="Disordered" evidence="1">
    <location>
        <begin position="25"/>
        <end position="64"/>
    </location>
</feature>
<gene>
    <name evidence="5" type="ORF">DES41_101558</name>
</gene>
<proteinExistence type="predicted"/>
<dbReference type="InterPro" id="IPR031304">
    <property type="entry name" value="SLT_2"/>
</dbReference>
<keyword evidence="6" id="KW-1185">Reference proteome</keyword>
<feature type="domain" description="Transglycosylase SLT" evidence="4">
    <location>
        <begin position="66"/>
        <end position="356"/>
    </location>
</feature>
<organism evidence="5 6">
    <name type="scientific">Pseudorhodoferax soli</name>
    <dbReference type="NCBI Taxonomy" id="545864"/>
    <lineage>
        <taxon>Bacteria</taxon>
        <taxon>Pseudomonadati</taxon>
        <taxon>Pseudomonadota</taxon>
        <taxon>Betaproteobacteria</taxon>
        <taxon>Burkholderiales</taxon>
        <taxon>Comamonadaceae</taxon>
    </lineage>
</organism>
<dbReference type="RefSeq" id="WP_114465716.1">
    <property type="nucleotide sequence ID" value="NZ_QPJK01000001.1"/>
</dbReference>
<name>A0A368YCP2_9BURK</name>
<sequence>MPLTHRHRTLAPLLAALVMTACATAPTPPPTPPPASTTPAAPPPASAPPGAAAPSPTTATPQSQDFAQWVERFRAEARAGGITETTLHAAFDGVRHLDQVVALDRSQPEFTRAVWDYLDTAVSPTRVARGQDKLLEVQAYAEAAAARYGVPAEIVVAIWGMESNYGSNYGDTPTIDALATLGFEGRRAAWARSQLMAALRILQNGDIPRERMLGSWAGAMGQTQFLPSNFLAYAVDADGDGRRDIWGSMADVTASTAHFLAREGWQRGQPWGMEVLLPPGFDVGRADDALRQSSAQWAEEGVRTVDGTTLPGLPDASLLLPAGARGPAFLVGPNFRAILRYNNATSYALGVGLLAQRIAGGPAIQAAWPRDLRPLSRNALQTLQQALQSKGFDPGSIDGVLGPATRGAIRRWQRSVGLAADGFPTQELLDRLQQR</sequence>
<reference evidence="5 6" key="1">
    <citation type="submission" date="2018-07" db="EMBL/GenBank/DDBJ databases">
        <title>Genomic Encyclopedia of Type Strains, Phase IV (KMG-IV): sequencing the most valuable type-strain genomes for metagenomic binning, comparative biology and taxonomic classification.</title>
        <authorList>
            <person name="Goeker M."/>
        </authorList>
    </citation>
    <scope>NUCLEOTIDE SEQUENCE [LARGE SCALE GENOMIC DNA]</scope>
    <source>
        <strain evidence="5 6">DSM 21634</strain>
    </source>
</reference>
<feature type="chain" id="PRO_5016728178" evidence="2">
    <location>
        <begin position="24"/>
        <end position="435"/>
    </location>
</feature>
<accession>A0A368YCP2</accession>
<dbReference type="PROSITE" id="PS51257">
    <property type="entry name" value="PROKAR_LIPOPROTEIN"/>
    <property type="match status" value="1"/>
</dbReference>
<evidence type="ECO:0000256" key="1">
    <source>
        <dbReference type="SAM" id="MobiDB-lite"/>
    </source>
</evidence>
<dbReference type="EMBL" id="QPJK01000001">
    <property type="protein sequence ID" value="RCW75954.1"/>
    <property type="molecule type" value="Genomic_DNA"/>
</dbReference>
<dbReference type="PANTHER" id="PTHR30163:SF8">
    <property type="entry name" value="LYTIC MUREIN TRANSGLYCOSYLASE"/>
    <property type="match status" value="1"/>
</dbReference>
<dbReference type="CDD" id="cd13399">
    <property type="entry name" value="Slt35-like"/>
    <property type="match status" value="1"/>
</dbReference>